<evidence type="ECO:0000256" key="1">
    <source>
        <dbReference type="ARBA" id="ARBA00004651"/>
    </source>
</evidence>
<dbReference type="PANTHER" id="PTHR24248">
    <property type="entry name" value="ADRENERGIC RECEPTOR-RELATED G-PROTEIN COUPLED RECEPTOR"/>
    <property type="match status" value="1"/>
</dbReference>
<dbReference type="SMART" id="SM01381">
    <property type="entry name" value="7TM_GPCR_Srsx"/>
    <property type="match status" value="1"/>
</dbReference>
<comment type="similarity">
    <text evidence="9">Belongs to the G-protein coupled receptor 1 family.</text>
</comment>
<keyword evidence="4 10" id="KW-1133">Transmembrane helix</keyword>
<comment type="subcellular location">
    <subcellularLocation>
        <location evidence="1">Cell membrane</location>
        <topology evidence="1">Multi-pass membrane protein</topology>
    </subcellularLocation>
</comment>
<dbReference type="SUPFAM" id="SSF81321">
    <property type="entry name" value="Family A G protein-coupled receptor-like"/>
    <property type="match status" value="1"/>
</dbReference>
<sequence length="416" mass="44846">MSTNLTQDEGEVSRVALEESLAVTLTAIVLSVLAIVSNSLLVYVVVRTSTLHTSTNFFIASLSVAEFLTGLFVIPFAGATVTSGGWAFSPGLCCFTAAMGVLGPCAAAFSLVVVSADRCVAISKPLQYATLVTKRSTVVVIVVVWVLSLMMALLPLSKWGSYAYSDKFRMCVMRSTPSLGASSGSDEDGSQVLSKEILSTFIPAGLVVILVLLTVKRIRGQRRVFAFVPVPVAATSLPPGSISSKHYRTKAMRSLLLISIAFVFFCVPIAVAKVMCQRASVCLVSPVVLRVLVWLSFLCCVINPLIIMTLNRKFRATLRALFCCGRCTMLRPGAGGDKEPFTITSGLQAILEATLVVNMIHGTGRPAESRRRHVIITQSTRAEMPTNVFVRRMGMVTLRKTRSSPECHIAGIAEER</sequence>
<evidence type="ECO:0000256" key="4">
    <source>
        <dbReference type="ARBA" id="ARBA00022989"/>
    </source>
</evidence>
<evidence type="ECO:0000313" key="12">
    <source>
        <dbReference type="EMBL" id="KAK7506715.1"/>
    </source>
</evidence>
<feature type="transmembrane region" description="Helical" evidence="10">
    <location>
        <begin position="137"/>
        <end position="156"/>
    </location>
</feature>
<gene>
    <name evidence="12" type="ORF">BaRGS_00002190</name>
</gene>
<comment type="caution">
    <text evidence="12">The sequence shown here is derived from an EMBL/GenBank/DDBJ whole genome shotgun (WGS) entry which is preliminary data.</text>
</comment>
<feature type="transmembrane region" description="Helical" evidence="10">
    <location>
        <begin position="197"/>
        <end position="215"/>
    </location>
</feature>
<dbReference type="Proteomes" id="UP001519460">
    <property type="component" value="Unassembled WGS sequence"/>
</dbReference>
<keyword evidence="7 9" id="KW-0675">Receptor</keyword>
<evidence type="ECO:0000259" key="11">
    <source>
        <dbReference type="PROSITE" id="PS50262"/>
    </source>
</evidence>
<dbReference type="Gene3D" id="1.20.1070.10">
    <property type="entry name" value="Rhodopsin 7-helix transmembrane proteins"/>
    <property type="match status" value="1"/>
</dbReference>
<keyword evidence="2" id="KW-1003">Cell membrane</keyword>
<dbReference type="EMBL" id="JACVVK020000006">
    <property type="protein sequence ID" value="KAK7506715.1"/>
    <property type="molecule type" value="Genomic_DNA"/>
</dbReference>
<dbReference type="GO" id="GO:0004930">
    <property type="term" value="F:G protein-coupled receptor activity"/>
    <property type="evidence" value="ECO:0007669"/>
    <property type="project" value="UniProtKB-KW"/>
</dbReference>
<keyword evidence="3 9" id="KW-0812">Transmembrane</keyword>
<dbReference type="CDD" id="cd00637">
    <property type="entry name" value="7tm_classA_rhodopsin-like"/>
    <property type="match status" value="1"/>
</dbReference>
<reference evidence="12 13" key="1">
    <citation type="journal article" date="2023" name="Sci. Data">
        <title>Genome assembly of the Korean intertidal mud-creeper Batillaria attramentaria.</title>
        <authorList>
            <person name="Patra A.K."/>
            <person name="Ho P.T."/>
            <person name="Jun S."/>
            <person name="Lee S.J."/>
            <person name="Kim Y."/>
            <person name="Won Y.J."/>
        </authorList>
    </citation>
    <scope>NUCLEOTIDE SEQUENCE [LARGE SCALE GENOMIC DNA]</scope>
    <source>
        <strain evidence="12">Wonlab-2016</strain>
    </source>
</reference>
<evidence type="ECO:0000256" key="6">
    <source>
        <dbReference type="ARBA" id="ARBA00023136"/>
    </source>
</evidence>
<organism evidence="12 13">
    <name type="scientific">Batillaria attramentaria</name>
    <dbReference type="NCBI Taxonomy" id="370345"/>
    <lineage>
        <taxon>Eukaryota</taxon>
        <taxon>Metazoa</taxon>
        <taxon>Spiralia</taxon>
        <taxon>Lophotrochozoa</taxon>
        <taxon>Mollusca</taxon>
        <taxon>Gastropoda</taxon>
        <taxon>Caenogastropoda</taxon>
        <taxon>Sorbeoconcha</taxon>
        <taxon>Cerithioidea</taxon>
        <taxon>Batillariidae</taxon>
        <taxon>Batillaria</taxon>
    </lineage>
</organism>
<evidence type="ECO:0000256" key="8">
    <source>
        <dbReference type="ARBA" id="ARBA00023224"/>
    </source>
</evidence>
<feature type="transmembrane region" description="Helical" evidence="10">
    <location>
        <begin position="20"/>
        <end position="45"/>
    </location>
</feature>
<evidence type="ECO:0000256" key="10">
    <source>
        <dbReference type="SAM" id="Phobius"/>
    </source>
</evidence>
<evidence type="ECO:0000256" key="3">
    <source>
        <dbReference type="ARBA" id="ARBA00022692"/>
    </source>
</evidence>
<protein>
    <recommendedName>
        <fullName evidence="11">G-protein coupled receptors family 1 profile domain-containing protein</fullName>
    </recommendedName>
</protein>
<dbReference type="PROSITE" id="PS00237">
    <property type="entry name" value="G_PROTEIN_RECEP_F1_1"/>
    <property type="match status" value="1"/>
</dbReference>
<dbReference type="InterPro" id="IPR017452">
    <property type="entry name" value="GPCR_Rhodpsn_7TM"/>
</dbReference>
<name>A0ABD0M5B7_9CAEN</name>
<dbReference type="InterPro" id="IPR000276">
    <property type="entry name" value="GPCR_Rhodpsn"/>
</dbReference>
<proteinExistence type="inferred from homology"/>
<evidence type="ECO:0000256" key="7">
    <source>
        <dbReference type="ARBA" id="ARBA00023170"/>
    </source>
</evidence>
<dbReference type="AlphaFoldDB" id="A0ABD0M5B7"/>
<dbReference type="PANTHER" id="PTHR24248:SF72">
    <property type="entry name" value="G-PROTEIN COUPLED RECEPTORS FAMILY 1 PROFILE DOMAIN-CONTAINING PROTEIN"/>
    <property type="match status" value="1"/>
</dbReference>
<keyword evidence="13" id="KW-1185">Reference proteome</keyword>
<feature type="transmembrane region" description="Helical" evidence="10">
    <location>
        <begin position="57"/>
        <end position="81"/>
    </location>
</feature>
<evidence type="ECO:0000256" key="5">
    <source>
        <dbReference type="ARBA" id="ARBA00023040"/>
    </source>
</evidence>
<evidence type="ECO:0000256" key="9">
    <source>
        <dbReference type="RuleBase" id="RU000688"/>
    </source>
</evidence>
<evidence type="ECO:0000313" key="13">
    <source>
        <dbReference type="Proteomes" id="UP001519460"/>
    </source>
</evidence>
<feature type="transmembrane region" description="Helical" evidence="10">
    <location>
        <begin position="87"/>
        <end position="116"/>
    </location>
</feature>
<dbReference type="PROSITE" id="PS50262">
    <property type="entry name" value="G_PROTEIN_RECEP_F1_2"/>
    <property type="match status" value="1"/>
</dbReference>
<feature type="transmembrane region" description="Helical" evidence="10">
    <location>
        <begin position="255"/>
        <end position="275"/>
    </location>
</feature>
<evidence type="ECO:0000256" key="2">
    <source>
        <dbReference type="ARBA" id="ARBA00022475"/>
    </source>
</evidence>
<keyword evidence="5 9" id="KW-0297">G-protein coupled receptor</keyword>
<feature type="transmembrane region" description="Helical" evidence="10">
    <location>
        <begin position="287"/>
        <end position="310"/>
    </location>
</feature>
<accession>A0ABD0M5B7</accession>
<dbReference type="Pfam" id="PF00001">
    <property type="entry name" value="7tm_1"/>
    <property type="match status" value="1"/>
</dbReference>
<dbReference type="PRINTS" id="PR00237">
    <property type="entry name" value="GPCRRHODOPSN"/>
</dbReference>
<keyword evidence="6 10" id="KW-0472">Membrane</keyword>
<feature type="domain" description="G-protein coupled receptors family 1 profile" evidence="11">
    <location>
        <begin position="37"/>
        <end position="307"/>
    </location>
</feature>
<dbReference type="GO" id="GO:0005886">
    <property type="term" value="C:plasma membrane"/>
    <property type="evidence" value="ECO:0007669"/>
    <property type="project" value="UniProtKB-SubCell"/>
</dbReference>
<keyword evidence="8 9" id="KW-0807">Transducer</keyword>